<feature type="domain" description="Radical SAM core" evidence="5">
    <location>
        <begin position="13"/>
        <end position="228"/>
    </location>
</feature>
<dbReference type="RefSeq" id="WP_015789348.1">
    <property type="nucleotide sequence ID" value="NC_013158.1"/>
</dbReference>
<evidence type="ECO:0000256" key="2">
    <source>
        <dbReference type="ARBA" id="ARBA00022723"/>
    </source>
</evidence>
<dbReference type="GO" id="GO:0051536">
    <property type="term" value="F:iron-sulfur cluster binding"/>
    <property type="evidence" value="ECO:0007669"/>
    <property type="project" value="UniProtKB-KW"/>
</dbReference>
<dbReference type="GO" id="GO:0046872">
    <property type="term" value="F:metal ion binding"/>
    <property type="evidence" value="ECO:0007669"/>
    <property type="project" value="UniProtKB-KW"/>
</dbReference>
<organism evidence="6 7">
    <name type="scientific">Halorhabdus utahensis (strain DSM 12940 / JCM 11049 / AX-2)</name>
    <dbReference type="NCBI Taxonomy" id="519442"/>
    <lineage>
        <taxon>Archaea</taxon>
        <taxon>Methanobacteriati</taxon>
        <taxon>Methanobacteriota</taxon>
        <taxon>Stenosarchaea group</taxon>
        <taxon>Halobacteria</taxon>
        <taxon>Halobacteriales</taxon>
        <taxon>Haloarculaceae</taxon>
        <taxon>Halorhabdus</taxon>
    </lineage>
</organism>
<dbReference type="eggNOG" id="arCOG00952">
    <property type="taxonomic scope" value="Archaea"/>
</dbReference>
<evidence type="ECO:0000256" key="1">
    <source>
        <dbReference type="ARBA" id="ARBA00022691"/>
    </source>
</evidence>
<dbReference type="Pfam" id="PF04055">
    <property type="entry name" value="Radical_SAM"/>
    <property type="match status" value="1"/>
</dbReference>
<dbReference type="SFLD" id="SFLDG01094">
    <property type="entry name" value="Uncharacterised_Radical_SAM_Su"/>
    <property type="match status" value="1"/>
</dbReference>
<dbReference type="HOGENOM" id="CLU_078147_2_1_2"/>
<dbReference type="Gene3D" id="3.20.20.70">
    <property type="entry name" value="Aldolase class I"/>
    <property type="match status" value="1"/>
</dbReference>
<dbReference type="InterPro" id="IPR050377">
    <property type="entry name" value="Radical_SAM_PqqE_MftC-like"/>
</dbReference>
<keyword evidence="7" id="KW-1185">Reference proteome</keyword>
<sequence>MRLGGLQRTTLSDFPGRVACAVFTAGCNLRCPYCHNPELIEADSKHAGASTLSADEFFALLDDREAVLDGVVITGGEPTLHRDLPRFVSRIADRGFDVKLDTNGTRPAVLRETLDTGAVEYVAMDLKTTPDRYDELGAEAGDAVERSVELIRASGIDHEFRTTFDPGVVAPRDFETLDELVGDSLLVVQSVGTEDVLCPDRVRETPVDPLAAIGDAVGEPLPEIEHRE</sequence>
<keyword evidence="1" id="KW-0949">S-adenosyl-L-methionine</keyword>
<dbReference type="STRING" id="519442.Huta_1600"/>
<evidence type="ECO:0000259" key="5">
    <source>
        <dbReference type="PROSITE" id="PS51918"/>
    </source>
</evidence>
<gene>
    <name evidence="6" type="ordered locus">Huta_1600</name>
</gene>
<evidence type="ECO:0000313" key="7">
    <source>
        <dbReference type="Proteomes" id="UP000002071"/>
    </source>
</evidence>
<proteinExistence type="predicted"/>
<dbReference type="Proteomes" id="UP000002071">
    <property type="component" value="Chromosome"/>
</dbReference>
<dbReference type="InterPro" id="IPR012840">
    <property type="entry name" value="NrdG2"/>
</dbReference>
<name>C7NQ30_HALUD</name>
<reference evidence="6 7" key="1">
    <citation type="journal article" date="2009" name="Stand. Genomic Sci.">
        <title>Complete genome sequence of Halorhabdus utahensis type strain (AX-2).</title>
        <authorList>
            <person name="Anderson I."/>
            <person name="Tindall B.J."/>
            <person name="Pomrenke H."/>
            <person name="Goker M."/>
            <person name="Lapidus A."/>
            <person name="Nolan M."/>
            <person name="Copeland A."/>
            <person name="Glavina Del Rio T."/>
            <person name="Chen F."/>
            <person name="Tice H."/>
            <person name="Cheng J.F."/>
            <person name="Lucas S."/>
            <person name="Chertkov O."/>
            <person name="Bruce D."/>
            <person name="Brettin T."/>
            <person name="Detter J.C."/>
            <person name="Han C."/>
            <person name="Goodwin L."/>
            <person name="Land M."/>
            <person name="Hauser L."/>
            <person name="Chang Y.J."/>
            <person name="Jeffries C.D."/>
            <person name="Pitluck S."/>
            <person name="Pati A."/>
            <person name="Mavromatis K."/>
            <person name="Ivanova N."/>
            <person name="Ovchinnikova G."/>
            <person name="Chen A."/>
            <person name="Palaniappan K."/>
            <person name="Chain P."/>
            <person name="Rohde M."/>
            <person name="Bristow J."/>
            <person name="Eisen J.A."/>
            <person name="Markowitz V."/>
            <person name="Hugenholtz P."/>
            <person name="Kyrpides N.C."/>
            <person name="Klenk H.P."/>
        </authorList>
    </citation>
    <scope>NUCLEOTIDE SEQUENCE [LARGE SCALE GENOMIC DNA]</scope>
    <source>
        <strain evidence="7">DSM 12940 / JCM 11049 / AX-2</strain>
    </source>
</reference>
<dbReference type="PROSITE" id="PS51918">
    <property type="entry name" value="RADICAL_SAM"/>
    <property type="match status" value="1"/>
</dbReference>
<dbReference type="PANTHER" id="PTHR11228">
    <property type="entry name" value="RADICAL SAM DOMAIN PROTEIN"/>
    <property type="match status" value="1"/>
</dbReference>
<dbReference type="AlphaFoldDB" id="C7NQ30"/>
<dbReference type="CDD" id="cd01335">
    <property type="entry name" value="Radical_SAM"/>
    <property type="match status" value="1"/>
</dbReference>
<evidence type="ECO:0000256" key="3">
    <source>
        <dbReference type="ARBA" id="ARBA00023004"/>
    </source>
</evidence>
<dbReference type="PANTHER" id="PTHR11228:SF27">
    <property type="entry name" value="GLYCYL-RADICAL ENZYME ACTIVATING ENZYME MJ1227-RELATED"/>
    <property type="match status" value="1"/>
</dbReference>
<dbReference type="InterPro" id="IPR013785">
    <property type="entry name" value="Aldolase_TIM"/>
</dbReference>
<dbReference type="KEGG" id="hut:Huta_1600"/>
<keyword evidence="3" id="KW-0408">Iron</keyword>
<dbReference type="GO" id="GO:0003824">
    <property type="term" value="F:catalytic activity"/>
    <property type="evidence" value="ECO:0007669"/>
    <property type="project" value="InterPro"/>
</dbReference>
<keyword evidence="2" id="KW-0479">Metal-binding</keyword>
<accession>C7NQ30</accession>
<dbReference type="InterPro" id="IPR058240">
    <property type="entry name" value="rSAM_sf"/>
</dbReference>
<protein>
    <submittedName>
        <fullName evidence="6">Anaerobic ribonucleoside-triphosphate reductase activating protein</fullName>
    </submittedName>
</protein>
<evidence type="ECO:0000313" key="6">
    <source>
        <dbReference type="EMBL" id="ACV11774.1"/>
    </source>
</evidence>
<dbReference type="EMBL" id="CP001687">
    <property type="protein sequence ID" value="ACV11774.1"/>
    <property type="molecule type" value="Genomic_DNA"/>
</dbReference>
<dbReference type="InterPro" id="IPR007197">
    <property type="entry name" value="rSAM"/>
</dbReference>
<dbReference type="SFLD" id="SFLDS00029">
    <property type="entry name" value="Radical_SAM"/>
    <property type="match status" value="1"/>
</dbReference>
<dbReference type="OrthoDB" id="371936at2157"/>
<dbReference type="GeneID" id="8383879"/>
<dbReference type="SFLD" id="SFLDG01067">
    <property type="entry name" value="SPASM/twitch_domain_containing"/>
    <property type="match status" value="1"/>
</dbReference>
<dbReference type="SUPFAM" id="SSF102114">
    <property type="entry name" value="Radical SAM enzymes"/>
    <property type="match status" value="1"/>
</dbReference>
<evidence type="ECO:0000256" key="4">
    <source>
        <dbReference type="ARBA" id="ARBA00023014"/>
    </source>
</evidence>
<keyword evidence="4" id="KW-0411">Iron-sulfur</keyword>
<dbReference type="NCBIfam" id="TIGR02495">
    <property type="entry name" value="NrdG2"/>
    <property type="match status" value="1"/>
</dbReference>